<dbReference type="EMBL" id="MK500403">
    <property type="protein sequence ID" value="QBK88879.1"/>
    <property type="molecule type" value="Genomic_DNA"/>
</dbReference>
<keyword evidence="1" id="KW-0472">Membrane</keyword>
<feature type="transmembrane region" description="Helical" evidence="1">
    <location>
        <begin position="44"/>
        <end position="62"/>
    </location>
</feature>
<evidence type="ECO:0000313" key="2">
    <source>
        <dbReference type="EMBL" id="QBK88879.1"/>
    </source>
</evidence>
<keyword evidence="1" id="KW-0812">Transmembrane</keyword>
<protein>
    <submittedName>
        <fullName evidence="2">Uncharacterized protein</fullName>
    </submittedName>
</protein>
<name>A0A481Z0C8_9VIRU</name>
<evidence type="ECO:0000256" key="1">
    <source>
        <dbReference type="SAM" id="Phobius"/>
    </source>
</evidence>
<organism evidence="2">
    <name type="scientific">Mimivirus LCMiAC01</name>
    <dbReference type="NCBI Taxonomy" id="2506608"/>
    <lineage>
        <taxon>Viruses</taxon>
        <taxon>Varidnaviria</taxon>
        <taxon>Bamfordvirae</taxon>
        <taxon>Nucleocytoviricota</taxon>
        <taxon>Megaviricetes</taxon>
        <taxon>Imitervirales</taxon>
        <taxon>Mimiviridae</taxon>
        <taxon>Klosneuvirinae</taxon>
    </lineage>
</organism>
<sequence>MTEIFKNPIIIGILAAGLTYLYLYWDAEKRYKAKPKLQRKPVSIFIPGVVGIIAWFLVSGFFEEEINYSNKMNTNVFVNNPNDVATGSMDLHLLQKGTVKLPHADVFIDLAKFN</sequence>
<proteinExistence type="predicted"/>
<feature type="transmembrane region" description="Helical" evidence="1">
    <location>
        <begin position="6"/>
        <end position="23"/>
    </location>
</feature>
<gene>
    <name evidence="2" type="ORF">LCMiAC01_05610</name>
</gene>
<keyword evidence="1" id="KW-1133">Transmembrane helix</keyword>
<accession>A0A481Z0C8</accession>
<reference evidence="2" key="1">
    <citation type="journal article" date="2019" name="MBio">
        <title>Virus Genomes from Deep Sea Sediments Expand the Ocean Megavirome and Support Independent Origins of Viral Gigantism.</title>
        <authorList>
            <person name="Backstrom D."/>
            <person name="Yutin N."/>
            <person name="Jorgensen S.L."/>
            <person name="Dharamshi J."/>
            <person name="Homa F."/>
            <person name="Zaremba-Niedwiedzka K."/>
            <person name="Spang A."/>
            <person name="Wolf Y.I."/>
            <person name="Koonin E.V."/>
            <person name="Ettema T.J."/>
        </authorList>
    </citation>
    <scope>NUCLEOTIDE SEQUENCE</scope>
</reference>